<name>K1TRM8_9ZZZZ</name>
<dbReference type="AlphaFoldDB" id="K1TRM8"/>
<reference evidence="2" key="1">
    <citation type="journal article" date="2013" name="Environ. Microbiol.">
        <title>Microbiota from the distal guts of lean and obese adolescents exhibit partial functional redundancy besides clear differences in community structure.</title>
        <authorList>
            <person name="Ferrer M."/>
            <person name="Ruiz A."/>
            <person name="Lanza F."/>
            <person name="Haange S.B."/>
            <person name="Oberbach A."/>
            <person name="Till H."/>
            <person name="Bargiela R."/>
            <person name="Campoy C."/>
            <person name="Segura M.T."/>
            <person name="Richter M."/>
            <person name="von Bergen M."/>
            <person name="Seifert J."/>
            <person name="Suarez A."/>
        </authorList>
    </citation>
    <scope>NUCLEOTIDE SEQUENCE</scope>
</reference>
<dbReference type="PANTHER" id="PTHR13696">
    <property type="entry name" value="P-LOOP CONTAINING NUCLEOSIDE TRIPHOSPHATE HYDROLASE"/>
    <property type="match status" value="1"/>
</dbReference>
<dbReference type="SUPFAM" id="SSF52540">
    <property type="entry name" value="P-loop containing nucleoside triphosphate hydrolases"/>
    <property type="match status" value="1"/>
</dbReference>
<dbReference type="InterPro" id="IPR025669">
    <property type="entry name" value="AAA_dom"/>
</dbReference>
<dbReference type="Pfam" id="PF13614">
    <property type="entry name" value="AAA_31"/>
    <property type="match status" value="1"/>
</dbReference>
<evidence type="ECO:0000313" key="2">
    <source>
        <dbReference type="EMBL" id="EKC75742.1"/>
    </source>
</evidence>
<feature type="domain" description="AAA" evidence="1">
    <location>
        <begin position="3"/>
        <end position="185"/>
    </location>
</feature>
<proteinExistence type="predicted"/>
<organism evidence="2">
    <name type="scientific">human gut metagenome</name>
    <dbReference type="NCBI Taxonomy" id="408170"/>
    <lineage>
        <taxon>unclassified sequences</taxon>
        <taxon>metagenomes</taxon>
        <taxon>organismal metagenomes</taxon>
    </lineage>
</organism>
<dbReference type="PANTHER" id="PTHR13696:SF52">
    <property type="entry name" value="PARA FAMILY PROTEIN CT_582"/>
    <property type="match status" value="1"/>
</dbReference>
<gene>
    <name evidence="2" type="ORF">LEA_05044</name>
</gene>
<protein>
    <submittedName>
        <fullName evidence="2">Sporulation initiation inhibitor protein Soj</fullName>
    </submittedName>
</protein>
<sequence length="205" mass="22200">MCKIISIANQKGGVGKTTTAFNIATALALKNNKVLAIDFDPQADLSKYADFDNTDGNPTMSDLLIGKVGMSKAVKIKDCIRHNEVNNLDYIPCDINLANADLFLAGVLSRETILKRILNDDTVKQYDYVIIDCNPSLGVLLMNALTASSGVIIPVQVQDFAFGGLKTLTGVITQIQETINPDLEILGVLPTMVDRTNASKRVVEQ</sequence>
<dbReference type="CDD" id="cd02042">
    <property type="entry name" value="ParAB_family"/>
    <property type="match status" value="1"/>
</dbReference>
<evidence type="ECO:0000259" key="1">
    <source>
        <dbReference type="Pfam" id="PF13614"/>
    </source>
</evidence>
<dbReference type="EMBL" id="AJWY01003303">
    <property type="protein sequence ID" value="EKC75742.1"/>
    <property type="molecule type" value="Genomic_DNA"/>
</dbReference>
<dbReference type="InterPro" id="IPR050678">
    <property type="entry name" value="DNA_Partitioning_ATPase"/>
</dbReference>
<dbReference type="InterPro" id="IPR027417">
    <property type="entry name" value="P-loop_NTPase"/>
</dbReference>
<feature type="non-terminal residue" evidence="2">
    <location>
        <position position="205"/>
    </location>
</feature>
<accession>K1TRM8</accession>
<comment type="caution">
    <text evidence="2">The sequence shown here is derived from an EMBL/GenBank/DDBJ whole genome shotgun (WGS) entry which is preliminary data.</text>
</comment>
<dbReference type="Gene3D" id="3.40.50.300">
    <property type="entry name" value="P-loop containing nucleotide triphosphate hydrolases"/>
    <property type="match status" value="1"/>
</dbReference>